<dbReference type="OrthoDB" id="9795626at2"/>
<keyword evidence="4" id="KW-1185">Reference proteome</keyword>
<keyword evidence="3" id="KW-0269">Exonuclease</keyword>
<dbReference type="Proteomes" id="UP000185221">
    <property type="component" value="Unassembled WGS sequence"/>
</dbReference>
<dbReference type="InterPro" id="IPR038729">
    <property type="entry name" value="Rad50/SbcC_AAA"/>
</dbReference>
<dbReference type="Pfam" id="PF13558">
    <property type="entry name" value="SbcC_Walker_B"/>
    <property type="match status" value="1"/>
</dbReference>
<feature type="coiled-coil region" evidence="1">
    <location>
        <begin position="513"/>
        <end position="578"/>
    </location>
</feature>
<dbReference type="PANTHER" id="PTHR32114">
    <property type="entry name" value="ABC TRANSPORTER ABCH.3"/>
    <property type="match status" value="1"/>
</dbReference>
<keyword evidence="3" id="KW-0540">Nuclease</keyword>
<evidence type="ECO:0000313" key="3">
    <source>
        <dbReference type="EMBL" id="SIO25251.1"/>
    </source>
</evidence>
<feature type="coiled-coil region" evidence="1">
    <location>
        <begin position="307"/>
        <end position="374"/>
    </location>
</feature>
<feature type="coiled-coil region" evidence="1">
    <location>
        <begin position="667"/>
        <end position="736"/>
    </location>
</feature>
<feature type="coiled-coil region" evidence="1">
    <location>
        <begin position="211"/>
        <end position="272"/>
    </location>
</feature>
<dbReference type="Pfam" id="PF13476">
    <property type="entry name" value="AAA_23"/>
    <property type="match status" value="1"/>
</dbReference>
<dbReference type="GO" id="GO:0004527">
    <property type="term" value="F:exonuclease activity"/>
    <property type="evidence" value="ECO:0007669"/>
    <property type="project" value="UniProtKB-KW"/>
</dbReference>
<keyword evidence="1" id="KW-0175">Coiled coil</keyword>
<feature type="coiled-coil region" evidence="1">
    <location>
        <begin position="417"/>
        <end position="451"/>
    </location>
</feature>
<dbReference type="GO" id="GO:0006302">
    <property type="term" value="P:double-strand break repair"/>
    <property type="evidence" value="ECO:0007669"/>
    <property type="project" value="InterPro"/>
</dbReference>
<keyword evidence="3" id="KW-0378">Hydrolase</keyword>
<dbReference type="STRING" id="226505.SAMN05444394_4173"/>
<reference evidence="4" key="1">
    <citation type="submission" date="2016-11" db="EMBL/GenBank/DDBJ databases">
        <authorList>
            <person name="Varghese N."/>
            <person name="Submissions S."/>
        </authorList>
    </citation>
    <scope>NUCLEOTIDE SEQUENCE [LARGE SCALE GENOMIC DNA]</scope>
    <source>
        <strain evidence="4">DSM 15292</strain>
    </source>
</reference>
<organism evidence="3 4">
    <name type="scientific">Algoriphagus halophilus</name>
    <dbReference type="NCBI Taxonomy" id="226505"/>
    <lineage>
        <taxon>Bacteria</taxon>
        <taxon>Pseudomonadati</taxon>
        <taxon>Bacteroidota</taxon>
        <taxon>Cytophagia</taxon>
        <taxon>Cytophagales</taxon>
        <taxon>Cyclobacteriaceae</taxon>
        <taxon>Algoriphagus</taxon>
    </lineage>
</organism>
<feature type="coiled-coil region" evidence="1">
    <location>
        <begin position="762"/>
        <end position="844"/>
    </location>
</feature>
<evidence type="ECO:0000256" key="1">
    <source>
        <dbReference type="SAM" id="Coils"/>
    </source>
</evidence>
<dbReference type="Gene3D" id="3.40.50.300">
    <property type="entry name" value="P-loop containing nucleotide triphosphate hydrolases"/>
    <property type="match status" value="2"/>
</dbReference>
<accession>A0A1N6HZV5</accession>
<dbReference type="Gene3D" id="1.10.287.1490">
    <property type="match status" value="1"/>
</dbReference>
<dbReference type="EMBL" id="FSRC01000004">
    <property type="protein sequence ID" value="SIO25251.1"/>
    <property type="molecule type" value="Genomic_DNA"/>
</dbReference>
<dbReference type="SUPFAM" id="SSF52540">
    <property type="entry name" value="P-loop containing nucleoside triphosphate hydrolases"/>
    <property type="match status" value="2"/>
</dbReference>
<dbReference type="RefSeq" id="WP_074226928.1">
    <property type="nucleotide sequence ID" value="NZ_FSRC01000004.1"/>
</dbReference>
<name>A0A1N6HZV5_9BACT</name>
<evidence type="ECO:0000313" key="4">
    <source>
        <dbReference type="Proteomes" id="UP000185221"/>
    </source>
</evidence>
<evidence type="ECO:0000259" key="2">
    <source>
        <dbReference type="Pfam" id="PF13476"/>
    </source>
</evidence>
<dbReference type="PANTHER" id="PTHR32114:SF2">
    <property type="entry name" value="ABC TRANSPORTER ABCH.3"/>
    <property type="match status" value="1"/>
</dbReference>
<protein>
    <submittedName>
        <fullName evidence="3">Exonuclease SbcC</fullName>
    </submittedName>
</protein>
<gene>
    <name evidence="3" type="ORF">SAMN05444394_4173</name>
</gene>
<feature type="domain" description="Rad50/SbcC-type AAA" evidence="2">
    <location>
        <begin position="5"/>
        <end position="240"/>
    </location>
</feature>
<dbReference type="GO" id="GO:0016887">
    <property type="term" value="F:ATP hydrolysis activity"/>
    <property type="evidence" value="ECO:0007669"/>
    <property type="project" value="InterPro"/>
</dbReference>
<sequence>MIPIKLEIQGLYSYKEKQTIEFDQLTAAGLFGIFGAVGSGKSSILEAILLALYGSTERLSDRGEKNSMLNLQSEALLINFEFQSGKNNSQSYLGRYSAKRNPKRFEEVKPAEHTFYEKVAGNWEPVSLRAEEIIGMKKEHFKQTVIIPQGKFREFIDLTPGPRAEMMKELFGLERFDLSAKTGSLLKVVREEKIRLETQLSGLEGYTSEILKEKSVLHQSQKKEVDELTQKLQQEETKLKLEEVIQQKALQLRQFEQTYQELLLRKPEIEEKRKIHKEFITAKTYIKPIWDQIQDTKKELEKYTTSVIDCERFKTRYEGEIEELEEQETKLKKKNQERPQREAKIRDLKKVLEIKQLQVRLEEANQKLETLKPDIESRRASQDHLESQISALEKQAETLASPEVSELSELQTASRDWASWEKDKKNLVQDRDQLKEEITSVENDLKQILARIPSSEKNLETWQKGQKKLILELEGQRDKILQKQGLTAHAHMLEDGSPCPLCGSLEHPNPLKTETEKAELKLKNEEINQEKNKLETILTLMQKEKENQIHLENHQKNIQFKEGELEKLNKALEDIHRLISNYGIQNEKELKAKVDSMIHAGKTKEKMLSEIKSKRQSWNEKRMELGEIEKAFQTAQLNQNTVYSAISSKKEEIKDPTFCKPFYSKQVEEIYSTIENVEQDIEQALQLLDGKQKALREKREAQASNLSSLKNFKLLKEEAAIKLEKLLKELEKLKESHGFRDDEVLIRLFEHSLDAEKVDLEIQNFDKKIAINEDRVKELRAEKGVLEFEEESFLNLKNSVLELKSKVEAAQNSLLLLSEEIKTIEAQLENKKSLLETFGKLENRESNLKELEKLFKGSGFVKFVSSIYLKELCNTANVRFMKLCKNSMSLEIDDDNTFWVIDYLNGGRRRLLKTLSGGQTFQASLCLALALAEKVKALNQADQSFFFLDEGFGALDRNALRVVFETLKSLRHENRIVGIISHVEELQQEIGVYAQVELDPENGSQVTYSY</sequence>
<dbReference type="InterPro" id="IPR027417">
    <property type="entry name" value="P-loop_NTPase"/>
</dbReference>
<dbReference type="AlphaFoldDB" id="A0A1N6HZV5"/>
<proteinExistence type="predicted"/>